<name>A0AAE3IQ77_9BACT</name>
<evidence type="ECO:0000256" key="4">
    <source>
        <dbReference type="ARBA" id="ARBA00023136"/>
    </source>
</evidence>
<keyword evidence="5" id="KW-0998">Cell outer membrane</keyword>
<keyword evidence="4" id="KW-0472">Membrane</keyword>
<keyword evidence="9" id="KW-1185">Reference proteome</keyword>
<dbReference type="EMBL" id="JAOTPL010000004">
    <property type="protein sequence ID" value="MCU7693797.1"/>
    <property type="molecule type" value="Genomic_DNA"/>
</dbReference>
<dbReference type="Pfam" id="PF01103">
    <property type="entry name" value="Omp85"/>
    <property type="match status" value="1"/>
</dbReference>
<dbReference type="PANTHER" id="PTHR12815">
    <property type="entry name" value="SORTING AND ASSEMBLY MACHINERY SAMM50 PROTEIN FAMILY MEMBER"/>
    <property type="match status" value="1"/>
</dbReference>
<dbReference type="Proteomes" id="UP001209317">
    <property type="component" value="Unassembled WGS sequence"/>
</dbReference>
<dbReference type="GO" id="GO:0019867">
    <property type="term" value="C:outer membrane"/>
    <property type="evidence" value="ECO:0007669"/>
    <property type="project" value="InterPro"/>
</dbReference>
<dbReference type="PROSITE" id="PS51257">
    <property type="entry name" value="PROKAR_LIPOPROTEIN"/>
    <property type="match status" value="1"/>
</dbReference>
<evidence type="ECO:0000313" key="8">
    <source>
        <dbReference type="EMBL" id="MCU7693797.1"/>
    </source>
</evidence>
<evidence type="ECO:0000256" key="2">
    <source>
        <dbReference type="ARBA" id="ARBA00022692"/>
    </source>
</evidence>
<dbReference type="InterPro" id="IPR000184">
    <property type="entry name" value="Bac_surfAg_D15"/>
</dbReference>
<evidence type="ECO:0000259" key="7">
    <source>
        <dbReference type="Pfam" id="PF01103"/>
    </source>
</evidence>
<gene>
    <name evidence="8" type="ORF">OD355_04615</name>
</gene>
<feature type="domain" description="Bacterial surface antigen (D15)" evidence="7">
    <location>
        <begin position="594"/>
        <end position="760"/>
    </location>
</feature>
<reference evidence="8" key="1">
    <citation type="submission" date="2022-10" db="EMBL/GenBank/DDBJ databases">
        <authorList>
            <person name="Kim H.S."/>
            <person name="Kim J.-S."/>
            <person name="Suh M.K."/>
            <person name="Eom M.K."/>
            <person name="Lee J.-S."/>
        </authorList>
    </citation>
    <scope>NUCLEOTIDE SEQUENCE</scope>
    <source>
        <strain evidence="8">LIP-5</strain>
    </source>
</reference>
<proteinExistence type="predicted"/>
<dbReference type="PANTHER" id="PTHR12815:SF47">
    <property type="entry name" value="TRANSLOCATION AND ASSEMBLY MODULE SUBUNIT TAMA"/>
    <property type="match status" value="1"/>
</dbReference>
<evidence type="ECO:0000256" key="1">
    <source>
        <dbReference type="ARBA" id="ARBA00004370"/>
    </source>
</evidence>
<evidence type="ECO:0000256" key="3">
    <source>
        <dbReference type="ARBA" id="ARBA00022729"/>
    </source>
</evidence>
<dbReference type="Gene3D" id="2.40.160.50">
    <property type="entry name" value="membrane protein fhac: a member of the omp85/tpsb transporter family"/>
    <property type="match status" value="1"/>
</dbReference>
<evidence type="ECO:0000256" key="5">
    <source>
        <dbReference type="ARBA" id="ARBA00023237"/>
    </source>
</evidence>
<comment type="subcellular location">
    <subcellularLocation>
        <location evidence="1">Membrane</location>
    </subcellularLocation>
</comment>
<comment type="caution">
    <text evidence="8">The sequence shown here is derived from an EMBL/GenBank/DDBJ whole genome shotgun (WGS) entry which is preliminary data.</text>
</comment>
<accession>A0AAE3IQ77</accession>
<evidence type="ECO:0000256" key="6">
    <source>
        <dbReference type="SAM" id="SignalP"/>
    </source>
</evidence>
<feature type="chain" id="PRO_5041988279" evidence="6">
    <location>
        <begin position="24"/>
        <end position="806"/>
    </location>
</feature>
<sequence length="806" mass="92470">MRFIKRINTTAAVLMLVILSVSSCTTIKDAPSGVPFVYRNEVKIIDRNIAADERKTLQENLGNYWDDSLYANRVQKFLVFTVLDKPPVFDTANISASIAYMQGYLQAQSFYNSALKDSVRIDSSNKNLQKTFVRMNIKTGKPTIIDSFGYAFDNPDLKQLSELHRKESAIRRGKSRLTRTVLSTELDRLTGIYRNNGYYFLRKNNLIAEVDTADAALLELTLDPFEQAVKMAEVAARRKEQPTAKVLIKERKNEDSTLALQDERDFDVFKVGRINFFPETKFTDIPDSILLHTGRFTDVYTTPRRGNISIYQSLGKFHRRPILEHLYLTPGELYNDSMYFKTINNLSSIGAWQQVDARNVVRGDSVDFNFFMAPALQHNATVDVEASRNSGDYLFGSNLFGLALNLSFKNRNVWRRAIQATTALRAGVELNIANSNAPGGLLQTLQLGAGQSLVFPRFIVPFERIRAKNYNNVRTVLNLNASYTDRKDYFRLRSVTANWGYEWQHGRQAWLYRPLNIELYGLDTLRFLRTAFSENPYLTKAFNTGTVISQQVSWRYTFPNRRIPGTNFFRVGVEEAGALAGLIPAWRANIYRYLRLESEYIKHFDFRKTTLAMRGFAGVGYNYNRLDKFGKTLPFFKQFVAGGPNSMRGWNLRQLGLGSSLLSDTSSTFRDRYGDMQLEANLEYRFPMFNISSVKFNGAVFTDIGNVWNVHRQEELPNSEFSINRLGKDLAIALGTGLRVDFSYFLIRFDIGFKLKDPARLENNGWLDPWNFTWRNNEFPATINPLNERPMYRNNYALQLGIGLPF</sequence>
<dbReference type="AlphaFoldDB" id="A0AAE3IQ77"/>
<evidence type="ECO:0000313" key="9">
    <source>
        <dbReference type="Proteomes" id="UP001209317"/>
    </source>
</evidence>
<organism evidence="8 9">
    <name type="scientific">Haoranjiania flava</name>
    <dbReference type="NCBI Taxonomy" id="1856322"/>
    <lineage>
        <taxon>Bacteria</taxon>
        <taxon>Pseudomonadati</taxon>
        <taxon>Bacteroidota</taxon>
        <taxon>Chitinophagia</taxon>
        <taxon>Chitinophagales</taxon>
        <taxon>Chitinophagaceae</taxon>
        <taxon>Haoranjiania</taxon>
    </lineage>
</organism>
<dbReference type="RefSeq" id="WP_263037284.1">
    <property type="nucleotide sequence ID" value="NZ_JAOTPL010000004.1"/>
</dbReference>
<feature type="signal peptide" evidence="6">
    <location>
        <begin position="1"/>
        <end position="23"/>
    </location>
</feature>
<keyword evidence="2" id="KW-0812">Transmembrane</keyword>
<dbReference type="InterPro" id="IPR039910">
    <property type="entry name" value="D15-like"/>
</dbReference>
<protein>
    <submittedName>
        <fullName evidence="8">BamA/TamA family outer membrane protein</fullName>
    </submittedName>
</protein>
<keyword evidence="3 6" id="KW-0732">Signal</keyword>